<dbReference type="InterPro" id="IPR030678">
    <property type="entry name" value="Peptide/Ni-bd"/>
</dbReference>
<name>A0A3A9JLZ5_9PROT</name>
<evidence type="ECO:0000256" key="5">
    <source>
        <dbReference type="SAM" id="Coils"/>
    </source>
</evidence>
<dbReference type="Gene3D" id="3.90.76.10">
    <property type="entry name" value="Dipeptide-binding Protein, Domain 1"/>
    <property type="match status" value="1"/>
</dbReference>
<gene>
    <name evidence="8" type="ORF">D6Z83_07250</name>
    <name evidence="9" type="ORF">EBE87_15420</name>
</gene>
<dbReference type="Proteomes" id="UP000274097">
    <property type="component" value="Unassembled WGS sequence"/>
</dbReference>
<evidence type="ECO:0000313" key="11">
    <source>
        <dbReference type="Proteomes" id="UP000278036"/>
    </source>
</evidence>
<dbReference type="PIRSF" id="PIRSF002741">
    <property type="entry name" value="MppA"/>
    <property type="match status" value="1"/>
</dbReference>
<dbReference type="OrthoDB" id="9772924at2"/>
<dbReference type="GO" id="GO:0015833">
    <property type="term" value="P:peptide transport"/>
    <property type="evidence" value="ECO:0007669"/>
    <property type="project" value="TreeGrafter"/>
</dbReference>
<dbReference type="GO" id="GO:0030288">
    <property type="term" value="C:outer membrane-bounded periplasmic space"/>
    <property type="evidence" value="ECO:0007669"/>
    <property type="project" value="UniProtKB-ARBA"/>
</dbReference>
<evidence type="ECO:0000313" key="9">
    <source>
        <dbReference type="EMBL" id="RMI20529.1"/>
    </source>
</evidence>
<comment type="subcellular location">
    <subcellularLocation>
        <location evidence="1">Periplasm</location>
    </subcellularLocation>
</comment>
<reference evidence="8 11" key="1">
    <citation type="submission" date="2018-09" db="EMBL/GenBank/DDBJ databases">
        <title>Roseomonas sp. nov., isolated from feces of Tibetan antelopes in the Qinghai-Tibet plateau, China.</title>
        <authorList>
            <person name="Tian Z."/>
        </authorList>
    </citation>
    <scope>NUCLEOTIDE SEQUENCE [LARGE SCALE GENOMIC DNA]</scope>
    <source>
        <strain evidence="9 10">Z23</strain>
        <strain evidence="8 11">Z24</strain>
    </source>
</reference>
<keyword evidence="10" id="KW-1185">Reference proteome</keyword>
<dbReference type="FunCoup" id="A0A3A9JLZ5">
    <property type="interactions" value="321"/>
</dbReference>
<feature type="domain" description="Solute-binding protein family 5" evidence="7">
    <location>
        <begin position="74"/>
        <end position="444"/>
    </location>
</feature>
<evidence type="ECO:0000256" key="2">
    <source>
        <dbReference type="ARBA" id="ARBA00005695"/>
    </source>
</evidence>
<dbReference type="InterPro" id="IPR039424">
    <property type="entry name" value="SBP_5"/>
</dbReference>
<keyword evidence="3" id="KW-0813">Transport</keyword>
<dbReference type="GO" id="GO:1904680">
    <property type="term" value="F:peptide transmembrane transporter activity"/>
    <property type="evidence" value="ECO:0007669"/>
    <property type="project" value="TreeGrafter"/>
</dbReference>
<keyword evidence="5" id="KW-0175">Coiled coil</keyword>
<evidence type="ECO:0000313" key="10">
    <source>
        <dbReference type="Proteomes" id="UP000274097"/>
    </source>
</evidence>
<evidence type="ECO:0000259" key="7">
    <source>
        <dbReference type="Pfam" id="PF00496"/>
    </source>
</evidence>
<dbReference type="Gene3D" id="3.40.190.10">
    <property type="entry name" value="Periplasmic binding protein-like II"/>
    <property type="match status" value="1"/>
</dbReference>
<feature type="signal peptide" evidence="6">
    <location>
        <begin position="1"/>
        <end position="28"/>
    </location>
</feature>
<evidence type="ECO:0000313" key="8">
    <source>
        <dbReference type="EMBL" id="RKK04836.1"/>
    </source>
</evidence>
<keyword evidence="4 6" id="KW-0732">Signal</keyword>
<dbReference type="EMBL" id="RAQU01000030">
    <property type="protein sequence ID" value="RKK04836.1"/>
    <property type="molecule type" value="Genomic_DNA"/>
</dbReference>
<feature type="chain" id="PRO_5017198025" evidence="6">
    <location>
        <begin position="29"/>
        <end position="532"/>
    </location>
</feature>
<dbReference type="InParanoid" id="A0A3A9JLZ5"/>
<dbReference type="PANTHER" id="PTHR30290:SF9">
    <property type="entry name" value="OLIGOPEPTIDE-BINDING PROTEIN APPA"/>
    <property type="match status" value="1"/>
</dbReference>
<dbReference type="Proteomes" id="UP000278036">
    <property type="component" value="Unassembled WGS sequence"/>
</dbReference>
<protein>
    <submittedName>
        <fullName evidence="8">ABC transporter substrate-binding protein</fullName>
    </submittedName>
</protein>
<proteinExistence type="inferred from homology"/>
<dbReference type="AlphaFoldDB" id="A0A3A9JLZ5"/>
<dbReference type="SUPFAM" id="SSF53850">
    <property type="entry name" value="Periplasmic binding protein-like II"/>
    <property type="match status" value="1"/>
</dbReference>
<sequence>MPRQDWPKGQARQACCLLLATLALPAGAAAQTLTMGVGSPVSSLDPHYHQLRSNSEVSQMLFDTLIVSDAQARMRPGLAESWKPLGSDGWEFKLRPGVKFHNGAPFTADDVAFTLERIPQISGPGASFNTHVRPVRGVEVVDEHTIRLRTSGPNPLLPIYFSQVMMLSRQVHANAATADFNNGKLAIGTGPFRLVSYTPGDRIVVARNGNYWGEASHWAQVNYRFITNSGARMAALMAGDVDFIDQIPTGDMERIRKDERFRVAETTSLRSMYITLDATRAGKVPLLTDNAGAPMERNPLADPRVRRALSLAIDRPTLVGRVMQDMAVPTGQFMPPGSYSYIPDLPVPAPEPEAAKRLLAEAGYPQGFQITLAGSNDRYMNDARVVQAVGQMWTRIGVRTTVEAQPYATFIGRATRREMPAALLSWGNSTGEVSVLLSSVFSTVDAARGRGAANRIQYSNPAMDRTLEEAEVELDDAKREALLQEASRIVIKDGAVVPLYIQKALWAMRAGLTYEARVDERNDPNGVRPARP</sequence>
<organism evidence="8 11">
    <name type="scientific">Teichococcus wenyumeiae</name>
    <dbReference type="NCBI Taxonomy" id="2478470"/>
    <lineage>
        <taxon>Bacteria</taxon>
        <taxon>Pseudomonadati</taxon>
        <taxon>Pseudomonadota</taxon>
        <taxon>Alphaproteobacteria</taxon>
        <taxon>Acetobacterales</taxon>
        <taxon>Roseomonadaceae</taxon>
        <taxon>Roseomonas</taxon>
    </lineage>
</organism>
<dbReference type="PANTHER" id="PTHR30290">
    <property type="entry name" value="PERIPLASMIC BINDING COMPONENT OF ABC TRANSPORTER"/>
    <property type="match status" value="1"/>
</dbReference>
<evidence type="ECO:0000256" key="4">
    <source>
        <dbReference type="ARBA" id="ARBA00022729"/>
    </source>
</evidence>
<dbReference type="Gene3D" id="3.10.105.10">
    <property type="entry name" value="Dipeptide-binding Protein, Domain 3"/>
    <property type="match status" value="1"/>
</dbReference>
<evidence type="ECO:0000256" key="1">
    <source>
        <dbReference type="ARBA" id="ARBA00004418"/>
    </source>
</evidence>
<dbReference type="EMBL" id="RFLX01000011">
    <property type="protein sequence ID" value="RMI20529.1"/>
    <property type="molecule type" value="Genomic_DNA"/>
</dbReference>
<dbReference type="GO" id="GO:0043190">
    <property type="term" value="C:ATP-binding cassette (ABC) transporter complex"/>
    <property type="evidence" value="ECO:0007669"/>
    <property type="project" value="InterPro"/>
</dbReference>
<dbReference type="CDD" id="cd08498">
    <property type="entry name" value="PBP2_NikA_DppA_OppA_like_2"/>
    <property type="match status" value="1"/>
</dbReference>
<evidence type="ECO:0000256" key="3">
    <source>
        <dbReference type="ARBA" id="ARBA00022448"/>
    </source>
</evidence>
<dbReference type="InterPro" id="IPR000914">
    <property type="entry name" value="SBP_5_dom"/>
</dbReference>
<comment type="caution">
    <text evidence="8">The sequence shown here is derived from an EMBL/GenBank/DDBJ whole genome shotgun (WGS) entry which is preliminary data.</text>
</comment>
<evidence type="ECO:0000256" key="6">
    <source>
        <dbReference type="SAM" id="SignalP"/>
    </source>
</evidence>
<feature type="coiled-coil region" evidence="5">
    <location>
        <begin position="460"/>
        <end position="487"/>
    </location>
</feature>
<dbReference type="Pfam" id="PF00496">
    <property type="entry name" value="SBP_bac_5"/>
    <property type="match status" value="1"/>
</dbReference>
<accession>A0A3A9JLZ5</accession>
<comment type="similarity">
    <text evidence="2">Belongs to the bacterial solute-binding protein 5 family.</text>
</comment>